<accession>A0A1R2D469</accession>
<dbReference type="EMBL" id="MPUH01000004">
    <property type="protein sequence ID" value="OMJ96033.1"/>
    <property type="molecule type" value="Genomic_DNA"/>
</dbReference>
<dbReference type="AlphaFoldDB" id="A0A1R2D469"/>
<comment type="caution">
    <text evidence="1">The sequence shown here is derived from an EMBL/GenBank/DDBJ whole genome shotgun (WGS) entry which is preliminary data.</text>
</comment>
<name>A0A1R2D469_9CILI</name>
<gene>
    <name evidence="1" type="ORF">SteCoe_412</name>
</gene>
<sequence length="67" mass="7910">MTRKVKIVMIKWNSICENAVLRKIDRLPYSEGIHNGTWQIYTGNKQFGKIKAYVKCMIDKKVRSCFE</sequence>
<evidence type="ECO:0000313" key="2">
    <source>
        <dbReference type="Proteomes" id="UP000187209"/>
    </source>
</evidence>
<proteinExistence type="predicted"/>
<dbReference type="Proteomes" id="UP000187209">
    <property type="component" value="Unassembled WGS sequence"/>
</dbReference>
<reference evidence="1 2" key="1">
    <citation type="submission" date="2016-11" db="EMBL/GenBank/DDBJ databases">
        <title>The macronuclear genome of Stentor coeruleus: a giant cell with tiny introns.</title>
        <authorList>
            <person name="Slabodnick M."/>
            <person name="Ruby J.G."/>
            <person name="Reiff S.B."/>
            <person name="Swart E.C."/>
            <person name="Gosai S."/>
            <person name="Prabakaran S."/>
            <person name="Witkowska E."/>
            <person name="Larue G.E."/>
            <person name="Fisher S."/>
            <person name="Freeman R.M."/>
            <person name="Gunawardena J."/>
            <person name="Chu W."/>
            <person name="Stover N.A."/>
            <person name="Gregory B.D."/>
            <person name="Nowacki M."/>
            <person name="Derisi J."/>
            <person name="Roy S.W."/>
            <person name="Marshall W.F."/>
            <person name="Sood P."/>
        </authorList>
    </citation>
    <scope>NUCLEOTIDE SEQUENCE [LARGE SCALE GENOMIC DNA]</scope>
    <source>
        <strain evidence="1">WM001</strain>
    </source>
</reference>
<evidence type="ECO:0000313" key="1">
    <source>
        <dbReference type="EMBL" id="OMJ96033.1"/>
    </source>
</evidence>
<protein>
    <submittedName>
        <fullName evidence="1">Uncharacterized protein</fullName>
    </submittedName>
</protein>
<keyword evidence="2" id="KW-1185">Reference proteome</keyword>
<organism evidence="1 2">
    <name type="scientific">Stentor coeruleus</name>
    <dbReference type="NCBI Taxonomy" id="5963"/>
    <lineage>
        <taxon>Eukaryota</taxon>
        <taxon>Sar</taxon>
        <taxon>Alveolata</taxon>
        <taxon>Ciliophora</taxon>
        <taxon>Postciliodesmatophora</taxon>
        <taxon>Heterotrichea</taxon>
        <taxon>Heterotrichida</taxon>
        <taxon>Stentoridae</taxon>
        <taxon>Stentor</taxon>
    </lineage>
</organism>